<accession>A0A7S4G6N0</accession>
<protein>
    <submittedName>
        <fullName evidence="1">Uncharacterized protein</fullName>
    </submittedName>
</protein>
<gene>
    <name evidence="1" type="ORF">EGYM00163_LOCUS38042</name>
</gene>
<organism evidence="1">
    <name type="scientific">Eutreptiella gymnastica</name>
    <dbReference type="NCBI Taxonomy" id="73025"/>
    <lineage>
        <taxon>Eukaryota</taxon>
        <taxon>Discoba</taxon>
        <taxon>Euglenozoa</taxon>
        <taxon>Euglenida</taxon>
        <taxon>Spirocuta</taxon>
        <taxon>Euglenophyceae</taxon>
        <taxon>Eutreptiales</taxon>
        <taxon>Eutreptiaceae</taxon>
        <taxon>Eutreptiella</taxon>
    </lineage>
</organism>
<dbReference type="EMBL" id="HBJA01110309">
    <property type="protein sequence ID" value="CAE0826785.1"/>
    <property type="molecule type" value="Transcribed_RNA"/>
</dbReference>
<reference evidence="1" key="1">
    <citation type="submission" date="2021-01" db="EMBL/GenBank/DDBJ databases">
        <authorList>
            <person name="Corre E."/>
            <person name="Pelletier E."/>
            <person name="Niang G."/>
            <person name="Scheremetjew M."/>
            <person name="Finn R."/>
            <person name="Kale V."/>
            <person name="Holt S."/>
            <person name="Cochrane G."/>
            <person name="Meng A."/>
            <person name="Brown T."/>
            <person name="Cohen L."/>
        </authorList>
    </citation>
    <scope>NUCLEOTIDE SEQUENCE</scope>
    <source>
        <strain evidence="1">CCMP1594</strain>
    </source>
</reference>
<dbReference type="AlphaFoldDB" id="A0A7S4G6N0"/>
<proteinExistence type="predicted"/>
<evidence type="ECO:0000313" key="1">
    <source>
        <dbReference type="EMBL" id="CAE0826785.1"/>
    </source>
</evidence>
<sequence>MTASMPPPPVPQWARGSVGEQGFIFSIQVKCGSDAGVNRQLPGSAVNCWRSSPNRRRLPADVRQPMVNHDLTVVGGCRRVFYATVALLCTVMCFFGGPQASGANFGLQSKGA</sequence>
<name>A0A7S4G6N0_9EUGL</name>